<evidence type="ECO:0000313" key="2">
    <source>
        <dbReference type="Proteomes" id="UP000245618"/>
    </source>
</evidence>
<comment type="caution">
    <text evidence="1">The sequence shown here is derived from an EMBL/GenBank/DDBJ whole genome shotgun (WGS) entry which is preliminary data.</text>
</comment>
<reference evidence="1 2" key="1">
    <citation type="submission" date="2018-04" db="EMBL/GenBank/DDBJ databases">
        <title>Flavobacterium sp. nov., isolated from glacier ice.</title>
        <authorList>
            <person name="Liu Q."/>
            <person name="Xin Y.-H."/>
        </authorList>
    </citation>
    <scope>NUCLEOTIDE SEQUENCE [LARGE SCALE GENOMIC DNA]</scope>
    <source>
        <strain evidence="1 2">LB2P30</strain>
    </source>
</reference>
<accession>A0A2U1JXI7</accession>
<dbReference type="RefSeq" id="WP_116762152.1">
    <property type="nucleotide sequence ID" value="NZ_QCZH01000006.1"/>
</dbReference>
<evidence type="ECO:0000313" key="1">
    <source>
        <dbReference type="EMBL" id="PWA09518.1"/>
    </source>
</evidence>
<sequence>MLKSNPVVLITKEDVSVKVENVTTMEVFNVGDVDCTFNNTILKAGKNKTLVVADGTYSDVDIDVVFSTKALTGYEKKIEIIYKKIIPPCVN</sequence>
<name>A0A2U1JXI7_9FLAO</name>
<gene>
    <name evidence="1" type="ORF">DB891_07495</name>
</gene>
<dbReference type="AlphaFoldDB" id="A0A2U1JXI7"/>
<dbReference type="Proteomes" id="UP000245618">
    <property type="component" value="Unassembled WGS sequence"/>
</dbReference>
<dbReference type="OrthoDB" id="9908306at2"/>
<dbReference type="EMBL" id="QCZH01000006">
    <property type="protein sequence ID" value="PWA09518.1"/>
    <property type="molecule type" value="Genomic_DNA"/>
</dbReference>
<organism evidence="1 2">
    <name type="scientific">Flavobacterium laiguense</name>
    <dbReference type="NCBI Taxonomy" id="2169409"/>
    <lineage>
        <taxon>Bacteria</taxon>
        <taxon>Pseudomonadati</taxon>
        <taxon>Bacteroidota</taxon>
        <taxon>Flavobacteriia</taxon>
        <taxon>Flavobacteriales</taxon>
        <taxon>Flavobacteriaceae</taxon>
        <taxon>Flavobacterium</taxon>
    </lineage>
</organism>
<protein>
    <submittedName>
        <fullName evidence="1">Uncharacterized protein</fullName>
    </submittedName>
</protein>
<proteinExistence type="predicted"/>
<keyword evidence="2" id="KW-1185">Reference proteome</keyword>